<dbReference type="Gene3D" id="1.10.357.140">
    <property type="entry name" value="UbiA prenyltransferase"/>
    <property type="match status" value="1"/>
</dbReference>
<dbReference type="InterPro" id="IPR050475">
    <property type="entry name" value="Prenyltransferase_related"/>
</dbReference>
<dbReference type="EMBL" id="BBNT01000004">
    <property type="protein sequence ID" value="GAL75236.1"/>
    <property type="molecule type" value="Genomic_DNA"/>
</dbReference>
<evidence type="ECO:0000256" key="3">
    <source>
        <dbReference type="ARBA" id="ARBA00022692"/>
    </source>
</evidence>
<evidence type="ECO:0000256" key="4">
    <source>
        <dbReference type="ARBA" id="ARBA00022989"/>
    </source>
</evidence>
<dbReference type="Proteomes" id="UP000029647">
    <property type="component" value="Unassembled WGS sequence"/>
</dbReference>
<feature type="transmembrane region" description="Helical" evidence="6">
    <location>
        <begin position="99"/>
        <end position="116"/>
    </location>
</feature>
<proteinExistence type="predicted"/>
<feature type="transmembrane region" description="Helical" evidence="6">
    <location>
        <begin position="145"/>
        <end position="165"/>
    </location>
</feature>
<dbReference type="AlphaFoldDB" id="A0A090WE35"/>
<feature type="transmembrane region" description="Helical" evidence="6">
    <location>
        <begin position="21"/>
        <end position="42"/>
    </location>
</feature>
<evidence type="ECO:0000313" key="8">
    <source>
        <dbReference type="Proteomes" id="UP000029647"/>
    </source>
</evidence>
<dbReference type="InterPro" id="IPR044878">
    <property type="entry name" value="UbiA_sf"/>
</dbReference>
<evidence type="ECO:0008006" key="9">
    <source>
        <dbReference type="Google" id="ProtNLM"/>
    </source>
</evidence>
<keyword evidence="2" id="KW-1003">Cell membrane</keyword>
<evidence type="ECO:0000256" key="2">
    <source>
        <dbReference type="ARBA" id="ARBA00022475"/>
    </source>
</evidence>
<keyword evidence="3 6" id="KW-0812">Transmembrane</keyword>
<protein>
    <recommendedName>
        <fullName evidence="9">(S)-2,3-di-O-geranylgeranylglyceryl phosphate synthase</fullName>
    </recommendedName>
</protein>
<feature type="transmembrane region" description="Helical" evidence="6">
    <location>
        <begin position="221"/>
        <end position="241"/>
    </location>
</feature>
<gene>
    <name evidence="7" type="ORF">JCM19275_397</name>
</gene>
<comment type="subcellular location">
    <subcellularLocation>
        <location evidence="1">Membrane</location>
        <topology evidence="1">Multi-pass membrane protein</topology>
    </subcellularLocation>
</comment>
<dbReference type="Gene3D" id="1.20.120.1780">
    <property type="entry name" value="UbiA prenyltransferase"/>
    <property type="match status" value="1"/>
</dbReference>
<comment type="caution">
    <text evidence="7">The sequence shown here is derived from an EMBL/GenBank/DDBJ whole genome shotgun (WGS) entry which is preliminary data.</text>
</comment>
<sequence>MSTKASIKTLVIKALSLFSTVRLYNISIIAIAQLLAAVFIIAPPELSVKEIVLDYKLWLIILASAAAIAGGYIINNFYDREKDLINRPQKTMLENQVSRSTLWTVYFTVNAVAFILGLIVSWRAGLFFAAYIFAMWLYSHKIKRVLFVGNLTAALLAITPFFVLFMYYRNLYLVVFVHGSFLFLILAMRELIKDLENLRGDLAQNYHTIPVVLGEKASKRFYTLLTLLTIIPITALILYFNIGYMRYYFALIGGALLVCLPLLWSSRRKREYLLIHFILKIVIVGGVLSILLIDLPALSNDFKISFNEKNTVIYFSFVGRSGLWSGETRFR</sequence>
<evidence type="ECO:0000313" key="7">
    <source>
        <dbReference type="EMBL" id="GAL75236.1"/>
    </source>
</evidence>
<feature type="transmembrane region" description="Helical" evidence="6">
    <location>
        <begin position="171"/>
        <end position="192"/>
    </location>
</feature>
<feature type="transmembrane region" description="Helical" evidence="6">
    <location>
        <begin position="57"/>
        <end position="78"/>
    </location>
</feature>
<feature type="transmembrane region" description="Helical" evidence="6">
    <location>
        <begin position="122"/>
        <end position="138"/>
    </location>
</feature>
<dbReference type="GO" id="GO:0016765">
    <property type="term" value="F:transferase activity, transferring alkyl or aryl (other than methyl) groups"/>
    <property type="evidence" value="ECO:0007669"/>
    <property type="project" value="InterPro"/>
</dbReference>
<name>A0A090WE35_NONUL</name>
<dbReference type="InterPro" id="IPR000537">
    <property type="entry name" value="UbiA_prenyltransferase"/>
</dbReference>
<dbReference type="Pfam" id="PF01040">
    <property type="entry name" value="UbiA"/>
    <property type="match status" value="1"/>
</dbReference>
<evidence type="ECO:0000256" key="1">
    <source>
        <dbReference type="ARBA" id="ARBA00004141"/>
    </source>
</evidence>
<keyword evidence="5 6" id="KW-0472">Membrane</keyword>
<dbReference type="PANTHER" id="PTHR42723:SF1">
    <property type="entry name" value="CHLOROPHYLL SYNTHASE, CHLOROPLASTIC"/>
    <property type="match status" value="1"/>
</dbReference>
<evidence type="ECO:0000256" key="5">
    <source>
        <dbReference type="ARBA" id="ARBA00023136"/>
    </source>
</evidence>
<keyword evidence="4 6" id="KW-1133">Transmembrane helix</keyword>
<accession>A0A090WE35</accession>
<evidence type="ECO:0000256" key="6">
    <source>
        <dbReference type="SAM" id="Phobius"/>
    </source>
</evidence>
<reference evidence="7 8" key="1">
    <citation type="journal article" date="2014" name="Genome Announc.">
        <title>Draft Genome Sequences of Marine Flavobacterium Nonlabens Strains NR17, NR24, NR27, NR32, NR33, and Ara13.</title>
        <authorList>
            <person name="Nakanishi M."/>
            <person name="Meirelles P."/>
            <person name="Suzuki R."/>
            <person name="Takatani N."/>
            <person name="Mino S."/>
            <person name="Suda W."/>
            <person name="Oshima K."/>
            <person name="Hattori M."/>
            <person name="Ohkuma M."/>
            <person name="Hosokawa M."/>
            <person name="Miyashita K."/>
            <person name="Thompson F.L."/>
            <person name="Niwa A."/>
            <person name="Sawabe T."/>
            <person name="Sawabe T."/>
        </authorList>
    </citation>
    <scope>NUCLEOTIDE SEQUENCE [LARGE SCALE GENOMIC DNA]</scope>
    <source>
        <strain evidence="8">JCM19275</strain>
    </source>
</reference>
<feature type="transmembrane region" description="Helical" evidence="6">
    <location>
        <begin position="247"/>
        <end position="265"/>
    </location>
</feature>
<dbReference type="PANTHER" id="PTHR42723">
    <property type="entry name" value="CHLOROPHYLL SYNTHASE"/>
    <property type="match status" value="1"/>
</dbReference>
<feature type="transmembrane region" description="Helical" evidence="6">
    <location>
        <begin position="272"/>
        <end position="293"/>
    </location>
</feature>
<dbReference type="CDD" id="cd13961">
    <property type="entry name" value="PT_UbiA_DGGGPS"/>
    <property type="match status" value="1"/>
</dbReference>
<organism evidence="7 8">
    <name type="scientific">Nonlabens ulvanivorans</name>
    <name type="common">Persicivirga ulvanivorans</name>
    <dbReference type="NCBI Taxonomy" id="906888"/>
    <lineage>
        <taxon>Bacteria</taxon>
        <taxon>Pseudomonadati</taxon>
        <taxon>Bacteroidota</taxon>
        <taxon>Flavobacteriia</taxon>
        <taxon>Flavobacteriales</taxon>
        <taxon>Flavobacteriaceae</taxon>
        <taxon>Nonlabens</taxon>
    </lineage>
</organism>
<dbReference type="GO" id="GO:0016020">
    <property type="term" value="C:membrane"/>
    <property type="evidence" value="ECO:0007669"/>
    <property type="project" value="UniProtKB-SubCell"/>
</dbReference>